<evidence type="ECO:0000256" key="1">
    <source>
        <dbReference type="SAM" id="Phobius"/>
    </source>
</evidence>
<feature type="transmembrane region" description="Helical" evidence="1">
    <location>
        <begin position="58"/>
        <end position="77"/>
    </location>
</feature>
<keyword evidence="1" id="KW-0812">Transmembrane</keyword>
<name>A0A1M6EM60_9CLOT</name>
<gene>
    <name evidence="2" type="ORF">SAMN02745941_04467</name>
</gene>
<protein>
    <submittedName>
        <fullName evidence="2">Uncharacterized protein</fullName>
    </submittedName>
</protein>
<reference evidence="2 3" key="1">
    <citation type="submission" date="2016-11" db="EMBL/GenBank/DDBJ databases">
        <authorList>
            <person name="Jaros S."/>
            <person name="Januszkiewicz K."/>
            <person name="Wedrychowicz H."/>
        </authorList>
    </citation>
    <scope>NUCLEOTIDE SEQUENCE [LARGE SCALE GENOMIC DNA]</scope>
    <source>
        <strain evidence="2 3">DSM 6191</strain>
    </source>
</reference>
<dbReference type="EMBL" id="FQXU01000023">
    <property type="protein sequence ID" value="SHI86655.1"/>
    <property type="molecule type" value="Genomic_DNA"/>
</dbReference>
<sequence length="216" mass="25007">MSKKLGVGILLSLLILLLIDIPILIKGSVGLGLCVIFIVWISIEYKSIGKFEFLKTSLWFFTFIFSFSLIIGIVKYIDEKNFYKRTIGIDIPKYSSILKENDTHGGFNGDGEYFSIIEISDSNKDEFINDIKQNSRWDALPISDEEKRKIYFGGEEYIYGEYLGKIPRDIKNGSYYFRDRAAEEYPDDSMNMAAHNFDFGVMDYDKNILYIYILDT</sequence>
<evidence type="ECO:0000313" key="2">
    <source>
        <dbReference type="EMBL" id="SHI86655.1"/>
    </source>
</evidence>
<feature type="transmembrane region" description="Helical" evidence="1">
    <location>
        <begin position="7"/>
        <end position="38"/>
    </location>
</feature>
<keyword evidence="1" id="KW-0472">Membrane</keyword>
<evidence type="ECO:0000313" key="3">
    <source>
        <dbReference type="Proteomes" id="UP000184241"/>
    </source>
</evidence>
<dbReference type="RefSeq" id="WP_073022749.1">
    <property type="nucleotide sequence ID" value="NZ_FQXU01000023.1"/>
</dbReference>
<dbReference type="Proteomes" id="UP000184241">
    <property type="component" value="Unassembled WGS sequence"/>
</dbReference>
<dbReference type="AlphaFoldDB" id="A0A1M6EM60"/>
<proteinExistence type="predicted"/>
<keyword evidence="1" id="KW-1133">Transmembrane helix</keyword>
<organism evidence="2 3">
    <name type="scientific">Clostridium intestinale DSM 6191</name>
    <dbReference type="NCBI Taxonomy" id="1121320"/>
    <lineage>
        <taxon>Bacteria</taxon>
        <taxon>Bacillati</taxon>
        <taxon>Bacillota</taxon>
        <taxon>Clostridia</taxon>
        <taxon>Eubacteriales</taxon>
        <taxon>Clostridiaceae</taxon>
        <taxon>Clostridium</taxon>
    </lineage>
</organism>
<accession>A0A1M6EM60</accession>